<dbReference type="RefSeq" id="XP_041197502.1">
    <property type="nucleotide sequence ID" value="XM_041332393.1"/>
</dbReference>
<proteinExistence type="predicted"/>
<sequence length="193" mass="21705">MSSHCLTMKNNAMLENRQNIKIILLKLHDVRSSTGAALEQHETHAHRQLDAADTFDLLTDAPLLEHHLTNSRERVGPSLYRSALEFITTFSPHDASDKIVQLRSSCGQALFDKCKMTTSIFSGYNRKDPPQFYHQLRPVSAVTASCTPMRSRTAQAACDRVPIHAVFSCRLKRKGIACANKNYNSIYKSTMPK</sequence>
<reference evidence="1" key="1">
    <citation type="journal article" date="2020" name="New Phytol.">
        <title>Comparative genomics reveals dynamic genome evolution in host specialist ectomycorrhizal fungi.</title>
        <authorList>
            <person name="Lofgren L.A."/>
            <person name="Nguyen N.H."/>
            <person name="Vilgalys R."/>
            <person name="Ruytinx J."/>
            <person name="Liao H.L."/>
            <person name="Branco S."/>
            <person name="Kuo A."/>
            <person name="LaButti K."/>
            <person name="Lipzen A."/>
            <person name="Andreopoulos W."/>
            <person name="Pangilinan J."/>
            <person name="Riley R."/>
            <person name="Hundley H."/>
            <person name="Na H."/>
            <person name="Barry K."/>
            <person name="Grigoriev I.V."/>
            <person name="Stajich J.E."/>
            <person name="Kennedy P.G."/>
        </authorList>
    </citation>
    <scope>NUCLEOTIDE SEQUENCE</scope>
    <source>
        <strain evidence="1">MN1</strain>
    </source>
</reference>
<evidence type="ECO:0000313" key="1">
    <source>
        <dbReference type="EMBL" id="KAG1823442.1"/>
    </source>
</evidence>
<comment type="caution">
    <text evidence="1">The sequence shown here is derived from an EMBL/GenBank/DDBJ whole genome shotgun (WGS) entry which is preliminary data.</text>
</comment>
<evidence type="ECO:0000313" key="2">
    <source>
        <dbReference type="Proteomes" id="UP000807769"/>
    </source>
</evidence>
<dbReference type="AlphaFoldDB" id="A0A9P7EJ36"/>
<dbReference type="EMBL" id="JABBWG010000004">
    <property type="protein sequence ID" value="KAG1823442.1"/>
    <property type="molecule type" value="Genomic_DNA"/>
</dbReference>
<dbReference type="GeneID" id="64626410"/>
<gene>
    <name evidence="1" type="ORF">BJ212DRAFT_1296071</name>
</gene>
<organism evidence="1 2">
    <name type="scientific">Suillus subaureus</name>
    <dbReference type="NCBI Taxonomy" id="48587"/>
    <lineage>
        <taxon>Eukaryota</taxon>
        <taxon>Fungi</taxon>
        <taxon>Dikarya</taxon>
        <taxon>Basidiomycota</taxon>
        <taxon>Agaricomycotina</taxon>
        <taxon>Agaricomycetes</taxon>
        <taxon>Agaricomycetidae</taxon>
        <taxon>Boletales</taxon>
        <taxon>Suillineae</taxon>
        <taxon>Suillaceae</taxon>
        <taxon>Suillus</taxon>
    </lineage>
</organism>
<keyword evidence="2" id="KW-1185">Reference proteome</keyword>
<accession>A0A9P7EJ36</accession>
<name>A0A9P7EJ36_9AGAM</name>
<protein>
    <submittedName>
        <fullName evidence="1">Uncharacterized protein</fullName>
    </submittedName>
</protein>
<dbReference type="Proteomes" id="UP000807769">
    <property type="component" value="Unassembled WGS sequence"/>
</dbReference>